<evidence type="ECO:0000256" key="1">
    <source>
        <dbReference type="SAM" id="SignalP"/>
    </source>
</evidence>
<evidence type="ECO:0000313" key="3">
    <source>
        <dbReference type="EMBL" id="VDL76705.1"/>
    </source>
</evidence>
<dbReference type="InterPro" id="IPR001283">
    <property type="entry name" value="CRISP-related"/>
</dbReference>
<name>A0A0N4Y9U4_NIPBR</name>
<dbReference type="WBParaSite" id="NBR_0001311501-mRNA-1">
    <property type="protein sequence ID" value="NBR_0001311501-mRNA-1"/>
    <property type="gene ID" value="NBR_0001311501"/>
</dbReference>
<organism evidence="5">
    <name type="scientific">Nippostrongylus brasiliensis</name>
    <name type="common">Rat hookworm</name>
    <dbReference type="NCBI Taxonomy" id="27835"/>
    <lineage>
        <taxon>Eukaryota</taxon>
        <taxon>Metazoa</taxon>
        <taxon>Ecdysozoa</taxon>
        <taxon>Nematoda</taxon>
        <taxon>Chromadorea</taxon>
        <taxon>Rhabditida</taxon>
        <taxon>Rhabditina</taxon>
        <taxon>Rhabditomorpha</taxon>
        <taxon>Strongyloidea</taxon>
        <taxon>Heligmosomidae</taxon>
        <taxon>Nippostrongylus</taxon>
    </lineage>
</organism>
<evidence type="ECO:0000313" key="5">
    <source>
        <dbReference type="WBParaSite" id="NBR_0001311501-mRNA-1"/>
    </source>
</evidence>
<reference evidence="5" key="1">
    <citation type="submission" date="2017-02" db="UniProtKB">
        <authorList>
            <consortium name="WormBaseParasite"/>
        </authorList>
    </citation>
    <scope>IDENTIFICATION</scope>
</reference>
<proteinExistence type="predicted"/>
<dbReference type="CDD" id="cd05380">
    <property type="entry name" value="CAP_euk"/>
    <property type="match status" value="1"/>
</dbReference>
<dbReference type="SMART" id="SM00198">
    <property type="entry name" value="SCP"/>
    <property type="match status" value="1"/>
</dbReference>
<dbReference type="AlphaFoldDB" id="A0A0N4Y9U4"/>
<dbReference type="PANTHER" id="PTHR10334">
    <property type="entry name" value="CYSTEINE-RICH SECRETORY PROTEIN-RELATED"/>
    <property type="match status" value="1"/>
</dbReference>
<dbReference type="Pfam" id="PF00188">
    <property type="entry name" value="CAP"/>
    <property type="match status" value="1"/>
</dbReference>
<evidence type="ECO:0000259" key="2">
    <source>
        <dbReference type="SMART" id="SM00198"/>
    </source>
</evidence>
<dbReference type="EMBL" id="UYSL01020948">
    <property type="protein sequence ID" value="VDL76705.1"/>
    <property type="molecule type" value="Genomic_DNA"/>
</dbReference>
<dbReference type="InterPro" id="IPR018244">
    <property type="entry name" value="Allrgn_V5/Tpx1_CS"/>
</dbReference>
<dbReference type="PROSITE" id="PS01010">
    <property type="entry name" value="CRISP_2"/>
    <property type="match status" value="1"/>
</dbReference>
<gene>
    <name evidence="3" type="ORF">NBR_LOCUS13116</name>
</gene>
<dbReference type="Proteomes" id="UP000271162">
    <property type="component" value="Unassembled WGS sequence"/>
</dbReference>
<dbReference type="PRINTS" id="PR00837">
    <property type="entry name" value="V5TPXLIKE"/>
</dbReference>
<feature type="signal peptide" evidence="1">
    <location>
        <begin position="1"/>
        <end position="30"/>
    </location>
</feature>
<keyword evidence="1" id="KW-0732">Signal</keyword>
<accession>A0A0N4Y9U4</accession>
<sequence length="428" mass="47301">MRYHLPFIGSYASNMFLLLLSLVVLQAAEAQQATPATGQEIIGMINDFRRAIAKGEDPNAAPSSLPTTGQMFKLEPDNDLIKRAVALTLVCDDVQSPLAPPAPYSYVYYRPIIGEALYPVDNTIKGCPTGAGSTTCPPVDNKASACDDGLCVPDKGMTFPLCCEVLQLCTYKHEMHCSCDEYHLKAECYGYNVMEEKNIDVASFKRGTYHSTNHSFNNCKHHSVYGSSNLCVFVYVFKYHYIYNHHHNNNNSYNYNNCCSSDHKGNAGYDCLNAQQSQRYDTLLGAEAQNFAQSCPTNTAATVNNYEYGQNVLIAPTVSVPYGDLVQSAIRNWFDEIYANGMNNKMNFTEFLATKPNPPTHFTQMVWANHMTVGCGAHRCGSNTVVVCRYKPGGNIIGQFVYQVGAPCSACNFGCNTQFSLCTVPLRN</sequence>
<dbReference type="InterPro" id="IPR014044">
    <property type="entry name" value="CAP_dom"/>
</dbReference>
<feature type="chain" id="PRO_5043125490" evidence="1">
    <location>
        <begin position="31"/>
        <end position="428"/>
    </location>
</feature>
<dbReference type="STRING" id="27835.A0A0N4Y9U4"/>
<reference evidence="3 4" key="2">
    <citation type="submission" date="2018-11" db="EMBL/GenBank/DDBJ databases">
        <authorList>
            <consortium name="Pathogen Informatics"/>
        </authorList>
    </citation>
    <scope>NUCLEOTIDE SEQUENCE [LARGE SCALE GENOMIC DNA]</scope>
</reference>
<keyword evidence="4" id="KW-1185">Reference proteome</keyword>
<dbReference type="SUPFAM" id="SSF55797">
    <property type="entry name" value="PR-1-like"/>
    <property type="match status" value="2"/>
</dbReference>
<dbReference type="Gene3D" id="3.40.33.10">
    <property type="entry name" value="CAP"/>
    <property type="match status" value="2"/>
</dbReference>
<protein>
    <submittedName>
        <fullName evidence="5">SCP domain-containing protein</fullName>
    </submittedName>
</protein>
<dbReference type="GO" id="GO:0005576">
    <property type="term" value="C:extracellular region"/>
    <property type="evidence" value="ECO:0007669"/>
    <property type="project" value="InterPro"/>
</dbReference>
<evidence type="ECO:0000313" key="4">
    <source>
        <dbReference type="Proteomes" id="UP000271162"/>
    </source>
</evidence>
<feature type="domain" description="SCP" evidence="2">
    <location>
        <begin position="266"/>
        <end position="398"/>
    </location>
</feature>
<dbReference type="InterPro" id="IPR035940">
    <property type="entry name" value="CAP_sf"/>
</dbReference>